<dbReference type="EnsemblPlants" id="Pp3c19_3501V3.2">
    <property type="protein sequence ID" value="PAC:32938006.CDS.1"/>
    <property type="gene ID" value="Pp3c19_3501"/>
</dbReference>
<reference evidence="2 4" key="1">
    <citation type="journal article" date="2008" name="Science">
        <title>The Physcomitrella genome reveals evolutionary insights into the conquest of land by plants.</title>
        <authorList>
            <person name="Rensing S."/>
            <person name="Lang D."/>
            <person name="Zimmer A."/>
            <person name="Terry A."/>
            <person name="Salamov A."/>
            <person name="Shapiro H."/>
            <person name="Nishiyama T."/>
            <person name="Perroud P.-F."/>
            <person name="Lindquist E."/>
            <person name="Kamisugi Y."/>
            <person name="Tanahashi T."/>
            <person name="Sakakibara K."/>
            <person name="Fujita T."/>
            <person name="Oishi K."/>
            <person name="Shin-I T."/>
            <person name="Kuroki Y."/>
            <person name="Toyoda A."/>
            <person name="Suzuki Y."/>
            <person name="Hashimoto A."/>
            <person name="Yamaguchi K."/>
            <person name="Sugano A."/>
            <person name="Kohara Y."/>
            <person name="Fujiyama A."/>
            <person name="Anterola A."/>
            <person name="Aoki S."/>
            <person name="Ashton N."/>
            <person name="Barbazuk W.B."/>
            <person name="Barker E."/>
            <person name="Bennetzen J."/>
            <person name="Bezanilla M."/>
            <person name="Blankenship R."/>
            <person name="Cho S.H."/>
            <person name="Dutcher S."/>
            <person name="Estelle M."/>
            <person name="Fawcett J.A."/>
            <person name="Gundlach H."/>
            <person name="Hanada K."/>
            <person name="Heyl A."/>
            <person name="Hicks K.A."/>
            <person name="Hugh J."/>
            <person name="Lohr M."/>
            <person name="Mayer K."/>
            <person name="Melkozernov A."/>
            <person name="Murata T."/>
            <person name="Nelson D."/>
            <person name="Pils B."/>
            <person name="Prigge M."/>
            <person name="Reiss B."/>
            <person name="Renner T."/>
            <person name="Rombauts S."/>
            <person name="Rushton P."/>
            <person name="Sanderfoot A."/>
            <person name="Schween G."/>
            <person name="Shiu S.-H."/>
            <person name="Stueber K."/>
            <person name="Theodoulou F.L."/>
            <person name="Tu H."/>
            <person name="Van de Peer Y."/>
            <person name="Verrier P.J."/>
            <person name="Waters E."/>
            <person name="Wood A."/>
            <person name="Yang L."/>
            <person name="Cove D."/>
            <person name="Cuming A."/>
            <person name="Hasebe M."/>
            <person name="Lucas S."/>
            <person name="Mishler D.B."/>
            <person name="Reski R."/>
            <person name="Grigoriev I."/>
            <person name="Quatrano R.S."/>
            <person name="Boore J.L."/>
        </authorList>
    </citation>
    <scope>NUCLEOTIDE SEQUENCE [LARGE SCALE GENOMIC DNA]</scope>
    <source>
        <strain evidence="3 4">cv. Gransden 2004</strain>
    </source>
</reference>
<dbReference type="Gramene" id="Pp3c19_3501V3.1">
    <property type="protein sequence ID" value="PAC:32938005.CDS.1"/>
    <property type="gene ID" value="Pp3c19_3501"/>
</dbReference>
<evidence type="ECO:0000313" key="2">
    <source>
        <dbReference type="EMBL" id="PNR33813.1"/>
    </source>
</evidence>
<dbReference type="Proteomes" id="UP000006727">
    <property type="component" value="Chromosome 19"/>
</dbReference>
<reference evidence="2 4" key="2">
    <citation type="journal article" date="2018" name="Plant J.">
        <title>The Physcomitrella patens chromosome-scale assembly reveals moss genome structure and evolution.</title>
        <authorList>
            <person name="Lang D."/>
            <person name="Ullrich K.K."/>
            <person name="Murat F."/>
            <person name="Fuchs J."/>
            <person name="Jenkins J."/>
            <person name="Haas F.B."/>
            <person name="Piednoel M."/>
            <person name="Gundlach H."/>
            <person name="Van Bel M."/>
            <person name="Meyberg R."/>
            <person name="Vives C."/>
            <person name="Morata J."/>
            <person name="Symeonidi A."/>
            <person name="Hiss M."/>
            <person name="Muchero W."/>
            <person name="Kamisugi Y."/>
            <person name="Saleh O."/>
            <person name="Blanc G."/>
            <person name="Decker E.L."/>
            <person name="van Gessel N."/>
            <person name="Grimwood J."/>
            <person name="Hayes R.D."/>
            <person name="Graham S.W."/>
            <person name="Gunter L.E."/>
            <person name="McDaniel S.F."/>
            <person name="Hoernstein S.N.W."/>
            <person name="Larsson A."/>
            <person name="Li F.W."/>
            <person name="Perroud P.F."/>
            <person name="Phillips J."/>
            <person name="Ranjan P."/>
            <person name="Rokshar D.S."/>
            <person name="Rothfels C.J."/>
            <person name="Schneider L."/>
            <person name="Shu S."/>
            <person name="Stevenson D.W."/>
            <person name="Thummler F."/>
            <person name="Tillich M."/>
            <person name="Villarreal Aguilar J.C."/>
            <person name="Widiez T."/>
            <person name="Wong G.K."/>
            <person name="Wymore A."/>
            <person name="Zhang Y."/>
            <person name="Zimmer A.D."/>
            <person name="Quatrano R.S."/>
            <person name="Mayer K.F.X."/>
            <person name="Goodstein D."/>
            <person name="Casacuberta J.M."/>
            <person name="Vandepoele K."/>
            <person name="Reski R."/>
            <person name="Cuming A.C."/>
            <person name="Tuskan G.A."/>
            <person name="Maumus F."/>
            <person name="Salse J."/>
            <person name="Schmutz J."/>
            <person name="Rensing S.A."/>
        </authorList>
    </citation>
    <scope>NUCLEOTIDE SEQUENCE [LARGE SCALE GENOMIC DNA]</scope>
    <source>
        <strain evidence="3 4">cv. Gransden 2004</strain>
    </source>
</reference>
<proteinExistence type="predicted"/>
<feature type="compositionally biased region" description="Basic and acidic residues" evidence="1">
    <location>
        <begin position="11"/>
        <end position="32"/>
    </location>
</feature>
<accession>A0A2K1IX07</accession>
<organism evidence="2">
    <name type="scientific">Physcomitrium patens</name>
    <name type="common">Spreading-leaved earth moss</name>
    <name type="synonym">Physcomitrella patens</name>
    <dbReference type="NCBI Taxonomy" id="3218"/>
    <lineage>
        <taxon>Eukaryota</taxon>
        <taxon>Viridiplantae</taxon>
        <taxon>Streptophyta</taxon>
        <taxon>Embryophyta</taxon>
        <taxon>Bryophyta</taxon>
        <taxon>Bryophytina</taxon>
        <taxon>Bryopsida</taxon>
        <taxon>Funariidae</taxon>
        <taxon>Funariales</taxon>
        <taxon>Funariaceae</taxon>
        <taxon>Physcomitrium</taxon>
    </lineage>
</organism>
<evidence type="ECO:0000256" key="1">
    <source>
        <dbReference type="SAM" id="MobiDB-lite"/>
    </source>
</evidence>
<dbReference type="EMBL" id="ABEU02000019">
    <property type="protein sequence ID" value="PNR33813.1"/>
    <property type="molecule type" value="Genomic_DNA"/>
</dbReference>
<gene>
    <name evidence="2" type="ORF">PHYPA_023629</name>
</gene>
<evidence type="ECO:0000313" key="4">
    <source>
        <dbReference type="Proteomes" id="UP000006727"/>
    </source>
</evidence>
<dbReference type="EnsemblPlants" id="Pp3c19_3501V3.1">
    <property type="protein sequence ID" value="PAC:32938005.CDS.1"/>
    <property type="gene ID" value="Pp3c19_3501"/>
</dbReference>
<keyword evidence="4" id="KW-1185">Reference proteome</keyword>
<protein>
    <submittedName>
        <fullName evidence="2 3">Uncharacterized protein</fullName>
    </submittedName>
</protein>
<dbReference type="AlphaFoldDB" id="A0A2K1IX07"/>
<dbReference type="Gramene" id="Pp3c19_3501V3.2">
    <property type="protein sequence ID" value="PAC:32938006.CDS.1"/>
    <property type="gene ID" value="Pp3c19_3501"/>
</dbReference>
<reference evidence="3" key="3">
    <citation type="submission" date="2020-12" db="UniProtKB">
        <authorList>
            <consortium name="EnsemblPlants"/>
        </authorList>
    </citation>
    <scope>IDENTIFICATION</scope>
</reference>
<dbReference type="InParanoid" id="A0A2K1IX07"/>
<evidence type="ECO:0000313" key="3">
    <source>
        <dbReference type="EnsemblPlants" id="PAC:32938005.CDS.1"/>
    </source>
</evidence>
<name>A0A2K1IX07_PHYPA</name>
<feature type="region of interest" description="Disordered" evidence="1">
    <location>
        <begin position="1"/>
        <end position="32"/>
    </location>
</feature>
<sequence length="85" mass="9605">MENLASAGGRGSDEHDQMIRERSELAKKGEHEDIAADRKDLATDVWRFIRNASLYGGFVQPGRIENEIDAQRASRAGVGKWLRHR</sequence>